<name>A5YS18_9EURY</name>
<accession>A5YS18</accession>
<organism evidence="1">
    <name type="scientific">uncultured haloarchaeon</name>
    <dbReference type="NCBI Taxonomy" id="160804"/>
    <lineage>
        <taxon>Archaea</taxon>
        <taxon>Methanobacteriati</taxon>
        <taxon>Methanobacteriota</taxon>
        <taxon>Stenosarchaea group</taxon>
        <taxon>Halobacteria</taxon>
        <taxon>Halobacteriales</taxon>
        <taxon>Halobacteriaceae</taxon>
        <taxon>environmental samples</taxon>
    </lineage>
</organism>
<evidence type="ECO:0000313" key="1">
    <source>
        <dbReference type="EMBL" id="ABQ75775.1"/>
    </source>
</evidence>
<dbReference type="AlphaFoldDB" id="A5YS18"/>
<protein>
    <submittedName>
        <fullName evidence="1">ISH9-type transposase</fullName>
    </submittedName>
</protein>
<sequence>MLWMVEVKSPLPKGGGGFVNYAVVSLHCLRVYLEKSYQEALCLLSEMPHIFREVGLESTDFPHHSTLVNGSIGSRHPSDYAVIDATFFDRENATTHTSLASLQTKSTIGCLV</sequence>
<reference evidence="1" key="1">
    <citation type="journal article" date="2007" name="ISME J.">
        <title>Genomic plasticity in prokaryotes: the case of the square haloarchaeon.</title>
        <authorList>
            <person name="Cuadros-Orellana S."/>
            <person name="Martin-Cuadrado A.B."/>
            <person name="Legault B."/>
            <person name="D'Auria G."/>
            <person name="Zhaxybayeva O."/>
            <person name="Papke R.T."/>
            <person name="Rodriguez-Valera F."/>
        </authorList>
    </citation>
    <scope>NUCLEOTIDE SEQUENCE</scope>
</reference>
<proteinExistence type="predicted"/>
<dbReference type="EMBL" id="EF583982">
    <property type="protein sequence ID" value="ABQ75775.1"/>
    <property type="molecule type" value="Genomic_DNA"/>
</dbReference>